<evidence type="ECO:0000256" key="2">
    <source>
        <dbReference type="ARBA" id="ARBA00023242"/>
    </source>
</evidence>
<dbReference type="InterPro" id="IPR017930">
    <property type="entry name" value="Myb_dom"/>
</dbReference>
<feature type="region of interest" description="Disordered" evidence="3">
    <location>
        <begin position="301"/>
        <end position="398"/>
    </location>
</feature>
<dbReference type="InterPro" id="IPR001005">
    <property type="entry name" value="SANT/Myb"/>
</dbReference>
<comment type="subcellular location">
    <subcellularLocation>
        <location evidence="1">Nucleus</location>
    </subcellularLocation>
</comment>
<dbReference type="PANTHER" id="PTHR46993">
    <property type="entry name" value="MYB TRANSCRIPTION FACTOR"/>
    <property type="match status" value="1"/>
</dbReference>
<reference evidence="6 7" key="1">
    <citation type="journal article" date="2023" name="Hortic Res">
        <title>Pangenome of water caltrop reveals structural variations and asymmetric subgenome divergence after allopolyploidization.</title>
        <authorList>
            <person name="Zhang X."/>
            <person name="Chen Y."/>
            <person name="Wang L."/>
            <person name="Yuan Y."/>
            <person name="Fang M."/>
            <person name="Shi L."/>
            <person name="Lu R."/>
            <person name="Comes H.P."/>
            <person name="Ma Y."/>
            <person name="Chen Y."/>
            <person name="Huang G."/>
            <person name="Zhou Y."/>
            <person name="Zheng Z."/>
            <person name="Qiu Y."/>
        </authorList>
    </citation>
    <scope>NUCLEOTIDE SEQUENCE [LARGE SCALE GENOMIC DNA]</scope>
    <source>
        <strain evidence="6">F231</strain>
    </source>
</reference>
<accession>A0AAN7MWQ8</accession>
<dbReference type="PROSITE" id="PS51294">
    <property type="entry name" value="HTH_MYB"/>
    <property type="match status" value="1"/>
</dbReference>
<dbReference type="InterPro" id="IPR009057">
    <property type="entry name" value="Homeodomain-like_sf"/>
</dbReference>
<evidence type="ECO:0000256" key="1">
    <source>
        <dbReference type="ARBA" id="ARBA00004123"/>
    </source>
</evidence>
<dbReference type="SMART" id="SM00717">
    <property type="entry name" value="SANT"/>
    <property type="match status" value="1"/>
</dbReference>
<gene>
    <name evidence="6" type="ORF">SAY86_022273</name>
</gene>
<dbReference type="GO" id="GO:0005634">
    <property type="term" value="C:nucleus"/>
    <property type="evidence" value="ECO:0007669"/>
    <property type="project" value="UniProtKB-SubCell"/>
</dbReference>
<evidence type="ECO:0000256" key="3">
    <source>
        <dbReference type="SAM" id="MobiDB-lite"/>
    </source>
</evidence>
<dbReference type="Proteomes" id="UP001346149">
    <property type="component" value="Unassembled WGS sequence"/>
</dbReference>
<keyword evidence="2" id="KW-0539">Nucleus</keyword>
<evidence type="ECO:0000313" key="7">
    <source>
        <dbReference type="Proteomes" id="UP001346149"/>
    </source>
</evidence>
<evidence type="ECO:0000313" key="6">
    <source>
        <dbReference type="EMBL" id="KAK4801786.1"/>
    </source>
</evidence>
<keyword evidence="7" id="KW-1185">Reference proteome</keyword>
<evidence type="ECO:0008006" key="8">
    <source>
        <dbReference type="Google" id="ProtNLM"/>
    </source>
</evidence>
<evidence type="ECO:0000259" key="4">
    <source>
        <dbReference type="PROSITE" id="PS50090"/>
    </source>
</evidence>
<feature type="compositionally biased region" description="Basic and acidic residues" evidence="3">
    <location>
        <begin position="365"/>
        <end position="376"/>
    </location>
</feature>
<dbReference type="SUPFAM" id="SSF46689">
    <property type="entry name" value="Homeodomain-like"/>
    <property type="match status" value="1"/>
</dbReference>
<organism evidence="6 7">
    <name type="scientific">Trapa natans</name>
    <name type="common">Water chestnut</name>
    <dbReference type="NCBI Taxonomy" id="22666"/>
    <lineage>
        <taxon>Eukaryota</taxon>
        <taxon>Viridiplantae</taxon>
        <taxon>Streptophyta</taxon>
        <taxon>Embryophyta</taxon>
        <taxon>Tracheophyta</taxon>
        <taxon>Spermatophyta</taxon>
        <taxon>Magnoliopsida</taxon>
        <taxon>eudicotyledons</taxon>
        <taxon>Gunneridae</taxon>
        <taxon>Pentapetalae</taxon>
        <taxon>rosids</taxon>
        <taxon>malvids</taxon>
        <taxon>Myrtales</taxon>
        <taxon>Lythraceae</taxon>
        <taxon>Trapa</taxon>
    </lineage>
</organism>
<dbReference type="CDD" id="cd11660">
    <property type="entry name" value="SANT_TRF"/>
    <property type="match status" value="1"/>
</dbReference>
<proteinExistence type="predicted"/>
<dbReference type="PANTHER" id="PTHR46993:SF6">
    <property type="entry name" value="MYB TRANSCRIPTION FACTOR"/>
    <property type="match status" value="1"/>
</dbReference>
<protein>
    <recommendedName>
        <fullName evidence="8">Telomeric repeat-binding factor</fullName>
    </recommendedName>
</protein>
<name>A0AAN7MWQ8_TRANT</name>
<dbReference type="Gene3D" id="1.10.246.220">
    <property type="match status" value="1"/>
</dbReference>
<sequence length="448" mass="49774">MDEKINVWVLDFLLRQPSVADSVLKHALSTLSLPPDSSIPLHLKKSILLRTVKSDLSLDSITESLLDHLEALESIDDALGDPVSASMKDAYRSVALECTLGVEGRADYAAAVQRIWRGRIQGMDSKSQLVTPELLSWNVRLEEAMSDEVERKNLMGIDCKADALRLLHAYLDEAYVKFGPSFIEMAALAQGKNDVALPKSTAEPDADAIAANSKNERLKTVVPSKIQQVQWHRRRGGGIKITCGGELGRETSHSRYDTLPTPLVDKVQDALRSSASELQATVQDPLPEAIQVADSLVTDGAEATQKNPEPLPPEAGEEARAPDLSGTNAAPANSHQNVLPRRSLMERHSSAQALQWDDSPGGTSDQKDRPKLDSPKRRAISPLRPAEAPKVSKRRRNRPWSLQEEDILRDGVKRFGLGQWKHIRKCYIDIFEDRTEVDLKDKWRNMMR</sequence>
<dbReference type="Pfam" id="PF00249">
    <property type="entry name" value="Myb_DNA-binding"/>
    <property type="match status" value="1"/>
</dbReference>
<feature type="domain" description="HTH myb-type" evidence="5">
    <location>
        <begin position="392"/>
        <end position="448"/>
    </location>
</feature>
<evidence type="ECO:0000259" key="5">
    <source>
        <dbReference type="PROSITE" id="PS51294"/>
    </source>
</evidence>
<comment type="caution">
    <text evidence="6">The sequence shown here is derived from an EMBL/GenBank/DDBJ whole genome shotgun (WGS) entry which is preliminary data.</text>
</comment>
<feature type="domain" description="Myb-like" evidence="4">
    <location>
        <begin position="392"/>
        <end position="447"/>
    </location>
</feature>
<feature type="compositionally biased region" description="Polar residues" evidence="3">
    <location>
        <begin position="325"/>
        <end position="337"/>
    </location>
</feature>
<dbReference type="AlphaFoldDB" id="A0AAN7MWQ8"/>
<dbReference type="EMBL" id="JAXQNO010000003">
    <property type="protein sequence ID" value="KAK4801786.1"/>
    <property type="molecule type" value="Genomic_DNA"/>
</dbReference>
<dbReference type="PROSITE" id="PS50090">
    <property type="entry name" value="MYB_LIKE"/>
    <property type="match status" value="1"/>
</dbReference>